<feature type="transmembrane region" description="Helical" evidence="1">
    <location>
        <begin position="105"/>
        <end position="121"/>
    </location>
</feature>
<feature type="transmembrane region" description="Helical" evidence="1">
    <location>
        <begin position="74"/>
        <end position="93"/>
    </location>
</feature>
<gene>
    <name evidence="2" type="ORF">SAMN05421670_3423</name>
</gene>
<keyword evidence="1" id="KW-0472">Membrane</keyword>
<protein>
    <submittedName>
        <fullName evidence="2">Uncharacterized protein</fullName>
    </submittedName>
</protein>
<keyword evidence="3" id="KW-1185">Reference proteome</keyword>
<accession>A0A1I6AKH7</accession>
<dbReference type="AlphaFoldDB" id="A0A1I6AKH7"/>
<name>A0A1I6AKH7_9BACI</name>
<feature type="transmembrane region" description="Helical" evidence="1">
    <location>
        <begin position="160"/>
        <end position="178"/>
    </location>
</feature>
<evidence type="ECO:0000313" key="3">
    <source>
        <dbReference type="Proteomes" id="UP000198734"/>
    </source>
</evidence>
<organism evidence="2 3">
    <name type="scientific">Psychrobacillus psychrotolerans</name>
    <dbReference type="NCBI Taxonomy" id="126156"/>
    <lineage>
        <taxon>Bacteria</taxon>
        <taxon>Bacillati</taxon>
        <taxon>Bacillota</taxon>
        <taxon>Bacilli</taxon>
        <taxon>Bacillales</taxon>
        <taxon>Bacillaceae</taxon>
        <taxon>Psychrobacillus</taxon>
    </lineage>
</organism>
<evidence type="ECO:0000256" key="1">
    <source>
        <dbReference type="SAM" id="Phobius"/>
    </source>
</evidence>
<keyword evidence="1" id="KW-1133">Transmembrane helix</keyword>
<reference evidence="3" key="1">
    <citation type="submission" date="2016-10" db="EMBL/GenBank/DDBJ databases">
        <authorList>
            <person name="Varghese N."/>
            <person name="Submissions S."/>
        </authorList>
    </citation>
    <scope>NUCLEOTIDE SEQUENCE [LARGE SCALE GENOMIC DNA]</scope>
    <source>
        <strain evidence="3">DSM 11706</strain>
    </source>
</reference>
<dbReference type="EMBL" id="FOXU01000008">
    <property type="protein sequence ID" value="SFQ69231.1"/>
    <property type="molecule type" value="Genomic_DNA"/>
</dbReference>
<keyword evidence="1" id="KW-0812">Transmembrane</keyword>
<feature type="transmembrane region" description="Helical" evidence="1">
    <location>
        <begin position="12"/>
        <end position="31"/>
    </location>
</feature>
<evidence type="ECO:0000313" key="2">
    <source>
        <dbReference type="EMBL" id="SFQ69231.1"/>
    </source>
</evidence>
<feature type="transmembrane region" description="Helical" evidence="1">
    <location>
        <begin position="185"/>
        <end position="204"/>
    </location>
</feature>
<dbReference type="OrthoDB" id="1818256at2"/>
<feature type="transmembrane region" description="Helical" evidence="1">
    <location>
        <begin position="128"/>
        <end position="148"/>
    </location>
</feature>
<dbReference type="RefSeq" id="WP_093538073.1">
    <property type="nucleotide sequence ID" value="NZ_FOXU01000008.1"/>
</dbReference>
<feature type="transmembrane region" description="Helical" evidence="1">
    <location>
        <begin position="43"/>
        <end position="62"/>
    </location>
</feature>
<proteinExistence type="predicted"/>
<sequence length="278" mass="31974">MEKIKKYFGEFNMTWPRVILLAIITAVYTALINQVSFLKGTSFQDIAIYVDCWFLFAIFIIVNCQKWWEASLKCFVFFLVSQPLIFLIEVPFYEYGWEIFHYYEYWFKITILTLPGAVIAFQLKKKNWLSVLVLSVATGYLSAASVRYFRTAMANFPNHLLSSIFCLALAIFFVFILLDKKKHRIAALTVIAAVLITFVSITGVDKSKDIFLDDGNWAYSMEDESVVVVEIKDGNHVVLTAKHDGNTFIRFENADGSEQNYYITVSGGNIWINLLDEN</sequence>
<dbReference type="Proteomes" id="UP000198734">
    <property type="component" value="Unassembled WGS sequence"/>
</dbReference>